<name>A0A7K3M051_9ACTN</name>
<proteinExistence type="inferred from homology"/>
<evidence type="ECO:0000259" key="9">
    <source>
        <dbReference type="PROSITE" id="PS50893"/>
    </source>
</evidence>
<evidence type="ECO:0000256" key="8">
    <source>
        <dbReference type="SAM" id="MobiDB-lite"/>
    </source>
</evidence>
<keyword evidence="6 10" id="KW-0067">ATP-binding</keyword>
<dbReference type="InterPro" id="IPR003439">
    <property type="entry name" value="ABC_transporter-like_ATP-bd"/>
</dbReference>
<dbReference type="Pfam" id="PF08352">
    <property type="entry name" value="oligo_HPY"/>
    <property type="match status" value="1"/>
</dbReference>
<evidence type="ECO:0000256" key="7">
    <source>
        <dbReference type="ARBA" id="ARBA00023136"/>
    </source>
</evidence>
<evidence type="ECO:0000313" key="10">
    <source>
        <dbReference type="EMBL" id="NDL55838.1"/>
    </source>
</evidence>
<dbReference type="CDD" id="cd03257">
    <property type="entry name" value="ABC_NikE_OppD_transporters"/>
    <property type="match status" value="1"/>
</dbReference>
<dbReference type="GO" id="GO:0015833">
    <property type="term" value="P:peptide transport"/>
    <property type="evidence" value="ECO:0007669"/>
    <property type="project" value="InterPro"/>
</dbReference>
<dbReference type="PANTHER" id="PTHR43297">
    <property type="entry name" value="OLIGOPEPTIDE TRANSPORT ATP-BINDING PROTEIN APPD"/>
    <property type="match status" value="1"/>
</dbReference>
<dbReference type="InterPro" id="IPR017871">
    <property type="entry name" value="ABC_transporter-like_CS"/>
</dbReference>
<dbReference type="GO" id="GO:0005524">
    <property type="term" value="F:ATP binding"/>
    <property type="evidence" value="ECO:0007669"/>
    <property type="project" value="UniProtKB-KW"/>
</dbReference>
<dbReference type="Pfam" id="PF00005">
    <property type="entry name" value="ABC_tran"/>
    <property type="match status" value="2"/>
</dbReference>
<dbReference type="SMART" id="SM00382">
    <property type="entry name" value="AAA"/>
    <property type="match status" value="2"/>
</dbReference>
<comment type="subcellular location">
    <subcellularLocation>
        <location evidence="1">Cell membrane</location>
        <topology evidence="1">Peripheral membrane protein</topology>
    </subcellularLocation>
</comment>
<dbReference type="InterPro" id="IPR003593">
    <property type="entry name" value="AAA+_ATPase"/>
</dbReference>
<keyword evidence="3" id="KW-0813">Transport</keyword>
<dbReference type="InterPro" id="IPR013563">
    <property type="entry name" value="Oligopep_ABC_C"/>
</dbReference>
<protein>
    <submittedName>
        <fullName evidence="10">ATP-binding cassette domain-containing protein</fullName>
    </submittedName>
</protein>
<evidence type="ECO:0000256" key="2">
    <source>
        <dbReference type="ARBA" id="ARBA00005417"/>
    </source>
</evidence>
<feature type="domain" description="ABC transporter" evidence="9">
    <location>
        <begin position="358"/>
        <end position="600"/>
    </location>
</feature>
<evidence type="ECO:0000256" key="4">
    <source>
        <dbReference type="ARBA" id="ARBA00022475"/>
    </source>
</evidence>
<keyword evidence="11" id="KW-1185">Reference proteome</keyword>
<keyword evidence="7" id="KW-0472">Membrane</keyword>
<comment type="caution">
    <text evidence="10">The sequence shown here is derived from an EMBL/GenBank/DDBJ whole genome shotgun (WGS) entry which is preliminary data.</text>
</comment>
<evidence type="ECO:0000256" key="5">
    <source>
        <dbReference type="ARBA" id="ARBA00022741"/>
    </source>
</evidence>
<evidence type="ECO:0000256" key="1">
    <source>
        <dbReference type="ARBA" id="ARBA00004202"/>
    </source>
</evidence>
<dbReference type="PANTHER" id="PTHR43297:SF2">
    <property type="entry name" value="DIPEPTIDE TRANSPORT ATP-BINDING PROTEIN DPPD"/>
    <property type="match status" value="1"/>
</dbReference>
<dbReference type="EMBL" id="WLZY01000001">
    <property type="protein sequence ID" value="NDL55838.1"/>
    <property type="molecule type" value="Genomic_DNA"/>
</dbReference>
<feature type="compositionally biased region" description="Basic and acidic residues" evidence="8">
    <location>
        <begin position="611"/>
        <end position="631"/>
    </location>
</feature>
<dbReference type="InterPro" id="IPR050388">
    <property type="entry name" value="ABC_Ni/Peptide_Import"/>
</dbReference>
<feature type="region of interest" description="Disordered" evidence="8">
    <location>
        <begin position="609"/>
        <end position="643"/>
    </location>
</feature>
<keyword evidence="4" id="KW-1003">Cell membrane</keyword>
<gene>
    <name evidence="10" type="ORF">F7O44_02005</name>
</gene>
<dbReference type="Gene3D" id="3.40.50.300">
    <property type="entry name" value="P-loop containing nucleotide triphosphate hydrolases"/>
    <property type="match status" value="2"/>
</dbReference>
<evidence type="ECO:0000256" key="6">
    <source>
        <dbReference type="ARBA" id="ARBA00022840"/>
    </source>
</evidence>
<dbReference type="Proteomes" id="UP000460435">
    <property type="component" value="Unassembled WGS sequence"/>
</dbReference>
<dbReference type="PROSITE" id="PS50893">
    <property type="entry name" value="ABC_TRANSPORTER_2"/>
    <property type="match status" value="2"/>
</dbReference>
<accession>A0A7K3M051</accession>
<comment type="similarity">
    <text evidence="2">Belongs to the ABC transporter superfamily.</text>
</comment>
<organism evidence="10 11">
    <name type="scientific">Phytoactinopolyspora mesophila</name>
    <dbReference type="NCBI Taxonomy" id="2650750"/>
    <lineage>
        <taxon>Bacteria</taxon>
        <taxon>Bacillati</taxon>
        <taxon>Actinomycetota</taxon>
        <taxon>Actinomycetes</taxon>
        <taxon>Jiangellales</taxon>
        <taxon>Jiangellaceae</taxon>
        <taxon>Phytoactinopolyspora</taxon>
    </lineage>
</organism>
<dbReference type="SUPFAM" id="SSF52540">
    <property type="entry name" value="P-loop containing nucleoside triphosphate hydrolases"/>
    <property type="match status" value="2"/>
</dbReference>
<reference evidence="10 11" key="1">
    <citation type="submission" date="2019-11" db="EMBL/GenBank/DDBJ databases">
        <authorList>
            <person name="Li X.-J."/>
            <person name="Feng X.-M."/>
        </authorList>
    </citation>
    <scope>NUCLEOTIDE SEQUENCE [LARGE SCALE GENOMIC DNA]</scope>
    <source>
        <strain evidence="10 11">XMNu-373</strain>
    </source>
</reference>
<keyword evidence="5" id="KW-0547">Nucleotide-binding</keyword>
<dbReference type="NCBIfam" id="TIGR01727">
    <property type="entry name" value="oligo_HPY"/>
    <property type="match status" value="1"/>
</dbReference>
<sequence>MAVVGAAHRDGHRDVRRRIHRAGYRDGAAGEPAGGGATVTALLQVRDLRVGFGGGVRALAGVDLDVDRGESVAVVGESGAGKSTLALALTGLSDAPVISGSICLDGDELVGAPADRWRLMRGDRIGLAVQGSPLNPVLTLFDQIAEPLRERRGLRRRECDERVHALLEEVQLGPEVLDRYPHEVSGGQRRRAALAMALALDPDLLVLDEPTGGLDTVTAAQLSAAISGLVRERGIGLVMITHALSEAARLADRTLVLYAGQTLETGPSRFVLGDPRHPYTRDLVAAYPVMSTTRDLRPIRGTAPDPRALPAGCPFHPRCAQAVEQCRDTPVSLASPAGVPELALRRVACHLGGVVTVLEARGVSKTFGSRRAKTGLREASLELRSGEAVGVVGRSGSGKSTLARILAGHLRSETGELYLHGQPFNQGRRREDRLLRSQVQLIQQDPWEALSPRMTVAELLAEPLVLQGREHEAAEELPLALRSVGLPGSAGMLGSRTHQISGGQLQRLCVARALLARPCVIVADEPTSMLDPSEQARLLLTLRERQSELGLALVLVSHDMALVRKATDRLLVIDDGRVVEHGQTETVCHSPRTDTAKRLIMAAPSLPITHNTHDTQHRRDTFDTDHIDHTGRISPAGERQAHR</sequence>
<feature type="domain" description="ABC transporter" evidence="9">
    <location>
        <begin position="43"/>
        <end position="284"/>
    </location>
</feature>
<dbReference type="InterPro" id="IPR027417">
    <property type="entry name" value="P-loop_NTPase"/>
</dbReference>
<evidence type="ECO:0000313" key="11">
    <source>
        <dbReference type="Proteomes" id="UP000460435"/>
    </source>
</evidence>
<dbReference type="PROSITE" id="PS00211">
    <property type="entry name" value="ABC_TRANSPORTER_1"/>
    <property type="match status" value="2"/>
</dbReference>
<dbReference type="GO" id="GO:0016887">
    <property type="term" value="F:ATP hydrolysis activity"/>
    <property type="evidence" value="ECO:0007669"/>
    <property type="project" value="InterPro"/>
</dbReference>
<dbReference type="GO" id="GO:0005886">
    <property type="term" value="C:plasma membrane"/>
    <property type="evidence" value="ECO:0007669"/>
    <property type="project" value="UniProtKB-SubCell"/>
</dbReference>
<evidence type="ECO:0000256" key="3">
    <source>
        <dbReference type="ARBA" id="ARBA00022448"/>
    </source>
</evidence>
<dbReference type="AlphaFoldDB" id="A0A7K3M051"/>